<dbReference type="Proteomes" id="UP001273589">
    <property type="component" value="Unassembled WGS sequence"/>
</dbReference>
<gene>
    <name evidence="2" type="ORF">PV367_03875</name>
</gene>
<name>A0AAJ2UJU8_9ACTN</name>
<feature type="region of interest" description="Disordered" evidence="1">
    <location>
        <begin position="221"/>
        <end position="255"/>
    </location>
</feature>
<organism evidence="2 3">
    <name type="scientific">Streptomyces europaeiscabiei</name>
    <dbReference type="NCBI Taxonomy" id="146819"/>
    <lineage>
        <taxon>Bacteria</taxon>
        <taxon>Bacillati</taxon>
        <taxon>Actinomycetota</taxon>
        <taxon>Actinomycetes</taxon>
        <taxon>Kitasatosporales</taxon>
        <taxon>Streptomycetaceae</taxon>
        <taxon>Streptomyces</taxon>
    </lineage>
</organism>
<dbReference type="AlphaFoldDB" id="A0AAJ2UJU8"/>
<sequence length="519" mass="56746">MRWEPRAQACIPALTTGPDLQRVKLNLVDVFRRADELAAVCGDTAGETAALIDWLIGLIYAADEHPETSDEWLSWVTDRTPLDKVADWIAGHPGCWDLFDPERPLGQNPVLRPHLDTYGVGPAQLFLERVGDYNQFFNLHHLHHPEPVPADAAWRAMLTQHAYGIGMRGRIKAKDMGLPGTFTNLGTNRLATRLKVIARPAWPGASLGDLLRLNTAPWPDDPGPLNLTWNQDEPSRRDFTRPGPQQSRTPQGPADLHTVLGRSIALRPTVLPDGRVGVDRVLIGAGETLAELPATYLQDAVTFDTPGGKKTLLKPSPTRELWRESHALYAAVAERDKGTDLYGRIAMLHGRRVHLWAIGLLATQGKLTTWVSDEFPYVPGRETQLRHAAEQGSAICEYTARSLDLVAAAAREIAYPNPKPDDKAAQLARFNGEPEMWAGAADLFHHLLDQVADTGAAIEALASFGRDIRALAITSLDGRLTSLPPGGTGLQARVTARARLRALLGHSKAPVQLKEPADA</sequence>
<dbReference type="RefSeq" id="WP_319689357.1">
    <property type="nucleotide sequence ID" value="NZ_JARAWN010000012.1"/>
</dbReference>
<accession>A0AAJ2UJU8</accession>
<evidence type="ECO:0000313" key="3">
    <source>
        <dbReference type="Proteomes" id="UP001273589"/>
    </source>
</evidence>
<reference evidence="2" key="1">
    <citation type="journal article" date="2023" name="Microb. Genom.">
        <title>Mesoterricola silvestris gen. nov., sp. nov., Mesoterricola sediminis sp. nov., Geothrix oryzae sp. nov., Geothrix edaphica sp. nov., Geothrix rubra sp. nov., and Geothrix limicola sp. nov., six novel members of Acidobacteriota isolated from soils.</title>
        <authorList>
            <person name="Weisberg A.J."/>
            <person name="Pearce E."/>
            <person name="Kramer C.G."/>
            <person name="Chang J.H."/>
            <person name="Clarke C.R."/>
        </authorList>
    </citation>
    <scope>NUCLEOTIDE SEQUENCE</scope>
    <source>
        <strain evidence="2">ND06-05F</strain>
    </source>
</reference>
<dbReference type="Pfam" id="PF09481">
    <property type="entry name" value="CRISPR_Cse1"/>
    <property type="match status" value="1"/>
</dbReference>
<dbReference type="InterPro" id="IPR013381">
    <property type="entry name" value="CRISPR-assoc_prot_Cse1"/>
</dbReference>
<dbReference type="EMBL" id="JARAWN010000012">
    <property type="protein sequence ID" value="MDX3128951.1"/>
    <property type="molecule type" value="Genomic_DNA"/>
</dbReference>
<evidence type="ECO:0000256" key="1">
    <source>
        <dbReference type="SAM" id="MobiDB-lite"/>
    </source>
</evidence>
<protein>
    <submittedName>
        <fullName evidence="2">Type I-E CRISPR-associated protein Cse1/CasA</fullName>
    </submittedName>
</protein>
<evidence type="ECO:0000313" key="2">
    <source>
        <dbReference type="EMBL" id="MDX3128951.1"/>
    </source>
</evidence>
<proteinExistence type="predicted"/>
<comment type="caution">
    <text evidence="2">The sequence shown here is derived from an EMBL/GenBank/DDBJ whole genome shotgun (WGS) entry which is preliminary data.</text>
</comment>